<reference evidence="1 3" key="1">
    <citation type="submission" date="2015-01" db="EMBL/GenBank/DDBJ databases">
        <title>Genome sequences of high lactate-tolerant strain Salinicoccus roseus W12 with industrial interest.</title>
        <authorList>
            <person name="Wang H."/>
            <person name="Yu B."/>
        </authorList>
    </citation>
    <scope>NUCLEOTIDE SEQUENCE [LARGE SCALE GENOMIC DNA]</scope>
    <source>
        <strain evidence="1 3">W12</strain>
    </source>
</reference>
<dbReference type="AlphaFoldDB" id="A0A0C2HE51"/>
<dbReference type="RefSeq" id="WP_040106555.1">
    <property type="nucleotide sequence ID" value="NZ_JABEVU030000001.1"/>
</dbReference>
<dbReference type="Proteomes" id="UP000031546">
    <property type="component" value="Unassembled WGS sequence"/>
</dbReference>
<organism evidence="1 3">
    <name type="scientific">Salinicoccus roseus</name>
    <dbReference type="NCBI Taxonomy" id="45670"/>
    <lineage>
        <taxon>Bacteria</taxon>
        <taxon>Bacillati</taxon>
        <taxon>Bacillota</taxon>
        <taxon>Bacilli</taxon>
        <taxon>Bacillales</taxon>
        <taxon>Staphylococcaceae</taxon>
        <taxon>Salinicoccus</taxon>
    </lineage>
</organism>
<dbReference type="InterPro" id="IPR001387">
    <property type="entry name" value="Cro/C1-type_HTH"/>
</dbReference>
<dbReference type="InterPro" id="IPR010982">
    <property type="entry name" value="Lambda_DNA-bd_dom_sf"/>
</dbReference>
<reference evidence="2" key="3">
    <citation type="submission" date="2022-12" db="EMBL/GenBank/DDBJ databases">
        <title>Genome analysis and biological profiling of marine Salinicoccus roseus MOSEL-ME25.</title>
        <authorList>
            <person name="Mirza F.T."/>
            <person name="Xie Y."/>
            <person name="Shinwari Z.K."/>
        </authorList>
    </citation>
    <scope>NUCLEOTIDE SEQUENCE</scope>
    <source>
        <strain evidence="2">MOSEL-ME25</strain>
    </source>
</reference>
<evidence type="ECO:0000313" key="1">
    <source>
        <dbReference type="EMBL" id="KIH69914.1"/>
    </source>
</evidence>
<gene>
    <name evidence="2" type="ORF">F7P68_0011780</name>
    <name evidence="1" type="ORF">SN16_10370</name>
</gene>
<name>A0A0C2HE51_9STAP</name>
<dbReference type="GeneID" id="77845960"/>
<dbReference type="SUPFAM" id="SSF47413">
    <property type="entry name" value="lambda repressor-like DNA-binding domains"/>
    <property type="match status" value="1"/>
</dbReference>
<keyword evidence="4" id="KW-1185">Reference proteome</keyword>
<dbReference type="EMBL" id="JABEVU030000001">
    <property type="protein sequence ID" value="MDB0581201.1"/>
    <property type="molecule type" value="Genomic_DNA"/>
</dbReference>
<dbReference type="GO" id="GO:0003677">
    <property type="term" value="F:DNA binding"/>
    <property type="evidence" value="ECO:0007669"/>
    <property type="project" value="InterPro"/>
</dbReference>
<evidence type="ECO:0000313" key="3">
    <source>
        <dbReference type="Proteomes" id="UP000031546"/>
    </source>
</evidence>
<evidence type="ECO:0000313" key="4">
    <source>
        <dbReference type="Proteomes" id="UP000527860"/>
    </source>
</evidence>
<reference evidence="2" key="2">
    <citation type="submission" date="2020-04" db="EMBL/GenBank/DDBJ databases">
        <authorList>
            <person name="Tanveer F."/>
            <person name="Xie Y."/>
            <person name="Shinwari Z.K."/>
        </authorList>
    </citation>
    <scope>NUCLEOTIDE SEQUENCE</scope>
    <source>
        <strain evidence="2">MOSEL-ME25</strain>
    </source>
</reference>
<dbReference type="Proteomes" id="UP000527860">
    <property type="component" value="Unassembled WGS sequence"/>
</dbReference>
<dbReference type="OrthoDB" id="2417960at2"/>
<dbReference type="STRING" id="45670.SN16_10370"/>
<accession>A0A0C2HE51</accession>
<dbReference type="CDD" id="cd00093">
    <property type="entry name" value="HTH_XRE"/>
    <property type="match status" value="1"/>
</dbReference>
<evidence type="ECO:0000313" key="2">
    <source>
        <dbReference type="EMBL" id="MDB0581201.1"/>
    </source>
</evidence>
<sequence length="167" mass="19508">MKSSIVRYRKRTGATQQDVANMLFTDKSQVCKMEKGDRTMTVSMYEAGFNNVPDPHLLNDMAHEVTGGYTMPTPSNRVYDDHRMSFRFRIQKEIEEFTDMLPQIRLDKHPEFLTQEEKESVTRIASELQDVLFEGQGMLMKLLDDYGIPPKEINQGRDARLKMQRRI</sequence>
<dbReference type="Gene3D" id="1.10.260.40">
    <property type="entry name" value="lambda repressor-like DNA-binding domains"/>
    <property type="match status" value="1"/>
</dbReference>
<protein>
    <submittedName>
        <fullName evidence="2">Helix-turn-helix transcriptional regulator</fullName>
    </submittedName>
</protein>
<dbReference type="EMBL" id="JXII01000009">
    <property type="protein sequence ID" value="KIH69914.1"/>
    <property type="molecule type" value="Genomic_DNA"/>
</dbReference>
<comment type="caution">
    <text evidence="1">The sequence shown here is derived from an EMBL/GenBank/DDBJ whole genome shotgun (WGS) entry which is preliminary data.</text>
</comment>
<proteinExistence type="predicted"/>